<dbReference type="Pfam" id="PF22580">
    <property type="entry name" value="KYNU_C"/>
    <property type="match status" value="1"/>
</dbReference>
<dbReference type="Gene3D" id="3.90.1150.10">
    <property type="entry name" value="Aspartate Aminotransferase, domain 1"/>
    <property type="match status" value="1"/>
</dbReference>
<dbReference type="InterPro" id="IPR015421">
    <property type="entry name" value="PyrdxlP-dep_Trfase_major"/>
</dbReference>
<protein>
    <recommendedName>
        <fullName evidence="5">Kynureninase</fullName>
    </recommendedName>
</protein>
<keyword evidence="3" id="KW-0663">Pyridoxal phosphate</keyword>
<evidence type="ECO:0000256" key="1">
    <source>
        <dbReference type="ARBA" id="ARBA00022642"/>
    </source>
</evidence>
<dbReference type="PANTHER" id="PTHR14084">
    <property type="entry name" value="KYNURENINASE"/>
    <property type="match status" value="1"/>
</dbReference>
<dbReference type="GO" id="GO:0030170">
    <property type="term" value="F:pyridoxal phosphate binding"/>
    <property type="evidence" value="ECO:0007669"/>
    <property type="project" value="InterPro"/>
</dbReference>
<dbReference type="InterPro" id="IPR010111">
    <property type="entry name" value="Kynureninase"/>
</dbReference>
<keyword evidence="2" id="KW-0378">Hydrolase</keyword>
<proteinExistence type="predicted"/>
<evidence type="ECO:0008006" key="5">
    <source>
        <dbReference type="Google" id="ProtNLM"/>
    </source>
</evidence>
<dbReference type="GO" id="GO:0005737">
    <property type="term" value="C:cytoplasm"/>
    <property type="evidence" value="ECO:0007669"/>
    <property type="project" value="InterPro"/>
</dbReference>
<dbReference type="InterPro" id="IPR015422">
    <property type="entry name" value="PyrdxlP-dep_Trfase_small"/>
</dbReference>
<dbReference type="SUPFAM" id="SSF53383">
    <property type="entry name" value="PLP-dependent transferases"/>
    <property type="match status" value="1"/>
</dbReference>
<dbReference type="GO" id="GO:0030429">
    <property type="term" value="F:kynureninase activity"/>
    <property type="evidence" value="ECO:0007669"/>
    <property type="project" value="InterPro"/>
</dbReference>
<sequence length="246" mass="26817">MKALNAKAARFGAPPIPLGLDLAHAIGNVPLRLHEWEVDFAAWCTYKYLNSGAGCLAGIFVHANHARDSARYPRLSGWWGVPFAKRFEMAHGYEEAAGAAGFGVSNVNMLMVACVHASLDVFQRAGGIASTRRKSLLLTGYLEALLHERGLLREAGAKGSREQTTLELVTPADPRRRGCQLSLRVRPAQSAAKPMTMRELERALASRGVVGDAREPDIMRLAPAPLYNSFTDVLRVVGALQDCLRR</sequence>
<dbReference type="AlphaFoldDB" id="A0A7S2HC62"/>
<dbReference type="PANTHER" id="PTHR14084:SF0">
    <property type="entry name" value="KYNURENINASE"/>
    <property type="match status" value="1"/>
</dbReference>
<keyword evidence="1" id="KW-0662">Pyridine nucleotide biosynthesis</keyword>
<dbReference type="InterPro" id="IPR015424">
    <property type="entry name" value="PyrdxlP-dep_Trfase"/>
</dbReference>
<accession>A0A7S2HC62</accession>
<dbReference type="GO" id="GO:0009435">
    <property type="term" value="P:NAD+ biosynthetic process"/>
    <property type="evidence" value="ECO:0007669"/>
    <property type="project" value="InterPro"/>
</dbReference>
<dbReference type="GO" id="GO:0019441">
    <property type="term" value="P:L-tryptophan catabolic process to kynurenine"/>
    <property type="evidence" value="ECO:0007669"/>
    <property type="project" value="TreeGrafter"/>
</dbReference>
<reference evidence="4" key="1">
    <citation type="submission" date="2021-01" db="EMBL/GenBank/DDBJ databases">
        <authorList>
            <person name="Corre E."/>
            <person name="Pelletier E."/>
            <person name="Niang G."/>
            <person name="Scheremetjew M."/>
            <person name="Finn R."/>
            <person name="Kale V."/>
            <person name="Holt S."/>
            <person name="Cochrane G."/>
            <person name="Meng A."/>
            <person name="Brown T."/>
            <person name="Cohen L."/>
        </authorList>
    </citation>
    <scope>NUCLEOTIDE SEQUENCE</scope>
    <source>
        <strain evidence="4">UTEX LB 985</strain>
    </source>
</reference>
<evidence type="ECO:0000256" key="2">
    <source>
        <dbReference type="ARBA" id="ARBA00022801"/>
    </source>
</evidence>
<organism evidence="4">
    <name type="scientific">Haptolina brevifila</name>
    <dbReference type="NCBI Taxonomy" id="156173"/>
    <lineage>
        <taxon>Eukaryota</taxon>
        <taxon>Haptista</taxon>
        <taxon>Haptophyta</taxon>
        <taxon>Prymnesiophyceae</taxon>
        <taxon>Prymnesiales</taxon>
        <taxon>Prymnesiaceae</taxon>
        <taxon>Haptolina</taxon>
    </lineage>
</organism>
<name>A0A7S2HC62_9EUKA</name>
<evidence type="ECO:0000256" key="3">
    <source>
        <dbReference type="ARBA" id="ARBA00022898"/>
    </source>
</evidence>
<dbReference type="GO" id="GO:0043420">
    <property type="term" value="P:anthranilate metabolic process"/>
    <property type="evidence" value="ECO:0007669"/>
    <property type="project" value="TreeGrafter"/>
</dbReference>
<dbReference type="Gene3D" id="3.40.640.10">
    <property type="entry name" value="Type I PLP-dependent aspartate aminotransferase-like (Major domain)"/>
    <property type="match status" value="1"/>
</dbReference>
<evidence type="ECO:0000313" key="4">
    <source>
        <dbReference type="EMBL" id="CAD9486569.1"/>
    </source>
</evidence>
<gene>
    <name evidence="4" type="ORF">CBRE1094_LOCUS26167</name>
</gene>
<dbReference type="EMBL" id="HBGU01048061">
    <property type="protein sequence ID" value="CAD9486569.1"/>
    <property type="molecule type" value="Transcribed_RNA"/>
</dbReference>